<evidence type="ECO:0000313" key="2">
    <source>
        <dbReference type="Proteomes" id="UP001627154"/>
    </source>
</evidence>
<dbReference type="Proteomes" id="UP001627154">
    <property type="component" value="Unassembled WGS sequence"/>
</dbReference>
<comment type="caution">
    <text evidence="1">The sequence shown here is derived from an EMBL/GenBank/DDBJ whole genome shotgun (WGS) entry which is preliminary data.</text>
</comment>
<organism evidence="1 2">
    <name type="scientific">Trichogramma kaykai</name>
    <dbReference type="NCBI Taxonomy" id="54128"/>
    <lineage>
        <taxon>Eukaryota</taxon>
        <taxon>Metazoa</taxon>
        <taxon>Ecdysozoa</taxon>
        <taxon>Arthropoda</taxon>
        <taxon>Hexapoda</taxon>
        <taxon>Insecta</taxon>
        <taxon>Pterygota</taxon>
        <taxon>Neoptera</taxon>
        <taxon>Endopterygota</taxon>
        <taxon>Hymenoptera</taxon>
        <taxon>Apocrita</taxon>
        <taxon>Proctotrupomorpha</taxon>
        <taxon>Chalcidoidea</taxon>
        <taxon>Trichogrammatidae</taxon>
        <taxon>Trichogramma</taxon>
    </lineage>
</organism>
<evidence type="ECO:0008006" key="3">
    <source>
        <dbReference type="Google" id="ProtNLM"/>
    </source>
</evidence>
<dbReference type="EMBL" id="JBJJXI010000123">
    <property type="protein sequence ID" value="KAL3389126.1"/>
    <property type="molecule type" value="Genomic_DNA"/>
</dbReference>
<reference evidence="1 2" key="1">
    <citation type="journal article" date="2024" name="bioRxiv">
        <title>A reference genome for Trichogramma kaykai: A tiny desert-dwelling parasitoid wasp with competing sex-ratio distorters.</title>
        <authorList>
            <person name="Culotta J."/>
            <person name="Lindsey A.R."/>
        </authorList>
    </citation>
    <scope>NUCLEOTIDE SEQUENCE [LARGE SCALE GENOMIC DNA]</scope>
    <source>
        <strain evidence="1 2">KSX58</strain>
    </source>
</reference>
<accession>A0ABD2W903</accession>
<proteinExistence type="predicted"/>
<protein>
    <recommendedName>
        <fullName evidence="3">DUF4806 domain-containing protein</fullName>
    </recommendedName>
</protein>
<sequence length="187" mass="21966">MESSQKDLKEKIEELISNQETTNESLHKSIKNREKELLPTIPEFLPFRTREEMESVVDFNDLVRYLKYKADSFINNCAKRFLEVAFDKNDQLIDIITWVGSKVKPGLKNSKFMEACIIAIRSNVFPEPNEKQIDFAFQKALKAMKERVRKSNINLNKKKIDDNDKENKCNNANSMMMRCCTMSRCRR</sequence>
<keyword evidence="2" id="KW-1185">Reference proteome</keyword>
<dbReference type="AlphaFoldDB" id="A0ABD2W903"/>
<gene>
    <name evidence="1" type="ORF">TKK_015398</name>
</gene>
<evidence type="ECO:0000313" key="1">
    <source>
        <dbReference type="EMBL" id="KAL3389126.1"/>
    </source>
</evidence>
<name>A0ABD2W903_9HYME</name>